<dbReference type="SUPFAM" id="SSF158855">
    <property type="entry name" value="Lipase chaperone-like"/>
    <property type="match status" value="1"/>
</dbReference>
<evidence type="ECO:0000256" key="9">
    <source>
        <dbReference type="ARBA" id="ARBA00023136"/>
    </source>
</evidence>
<comment type="similarity">
    <text evidence="2 11">Belongs to the lipase chaperone family.</text>
</comment>
<keyword evidence="13" id="KW-1185">Reference proteome</keyword>
<protein>
    <recommendedName>
        <fullName evidence="11">Lipase chaperone</fullName>
    </recommendedName>
    <alternativeName>
        <fullName evidence="11">Lipase activator protein</fullName>
    </alternativeName>
    <alternativeName>
        <fullName evidence="11">Lipase foldase</fullName>
    </alternativeName>
    <alternativeName>
        <fullName evidence="11">Lipase helper protein</fullName>
    </alternativeName>
    <alternativeName>
        <fullName evidence="11">Lipase modulator</fullName>
    </alternativeName>
</protein>
<accession>A0ABU1ZRL9</accession>
<keyword evidence="10 11" id="KW-0143">Chaperone</keyword>
<dbReference type="Proteomes" id="UP001268089">
    <property type="component" value="Unassembled WGS sequence"/>
</dbReference>
<keyword evidence="9 11" id="KW-0472">Membrane</keyword>
<dbReference type="EMBL" id="JAVDXO010000009">
    <property type="protein sequence ID" value="MDR7308188.1"/>
    <property type="molecule type" value="Genomic_DNA"/>
</dbReference>
<reference evidence="12 13" key="1">
    <citation type="submission" date="2023-07" db="EMBL/GenBank/DDBJ databases">
        <title>Sorghum-associated microbial communities from plants grown in Nebraska, USA.</title>
        <authorList>
            <person name="Schachtman D."/>
        </authorList>
    </citation>
    <scope>NUCLEOTIDE SEQUENCE [LARGE SCALE GENOMIC DNA]</scope>
    <source>
        <strain evidence="12 13">BE308</strain>
    </source>
</reference>
<name>A0ABU1ZRL9_9BURK</name>
<organism evidence="12 13">
    <name type="scientific">Rhodoferax saidenbachensis</name>
    <dbReference type="NCBI Taxonomy" id="1484693"/>
    <lineage>
        <taxon>Bacteria</taxon>
        <taxon>Pseudomonadati</taxon>
        <taxon>Pseudomonadota</taxon>
        <taxon>Betaproteobacteria</taxon>
        <taxon>Burkholderiales</taxon>
        <taxon>Comamonadaceae</taxon>
        <taxon>Rhodoferax</taxon>
    </lineage>
</organism>
<evidence type="ECO:0000256" key="1">
    <source>
        <dbReference type="ARBA" id="ARBA00004383"/>
    </source>
</evidence>
<dbReference type="InterPro" id="IPR004961">
    <property type="entry name" value="Lipase_chaperone"/>
</dbReference>
<keyword evidence="4 11" id="KW-0997">Cell inner membrane</keyword>
<evidence type="ECO:0000256" key="8">
    <source>
        <dbReference type="ARBA" id="ARBA00023098"/>
    </source>
</evidence>
<gene>
    <name evidence="11" type="primary">lifO</name>
    <name evidence="12" type="ORF">J2X15_003497</name>
</gene>
<evidence type="ECO:0000256" key="4">
    <source>
        <dbReference type="ARBA" id="ARBA00022519"/>
    </source>
</evidence>
<evidence type="ECO:0000313" key="13">
    <source>
        <dbReference type="Proteomes" id="UP001268089"/>
    </source>
</evidence>
<dbReference type="RefSeq" id="WP_310345114.1">
    <property type="nucleotide sequence ID" value="NZ_JAVDXO010000009.1"/>
</dbReference>
<keyword evidence="3 11" id="KW-1003">Cell membrane</keyword>
<evidence type="ECO:0000256" key="5">
    <source>
        <dbReference type="ARBA" id="ARBA00022692"/>
    </source>
</evidence>
<comment type="caution">
    <text evidence="12">The sequence shown here is derived from an EMBL/GenBank/DDBJ whole genome shotgun (WGS) entry which is preliminary data.</text>
</comment>
<keyword evidence="7 11" id="KW-1133">Transmembrane helix</keyword>
<evidence type="ECO:0000256" key="6">
    <source>
        <dbReference type="ARBA" id="ARBA00022963"/>
    </source>
</evidence>
<evidence type="ECO:0000256" key="7">
    <source>
        <dbReference type="ARBA" id="ARBA00022989"/>
    </source>
</evidence>
<dbReference type="Pfam" id="PF03280">
    <property type="entry name" value="Lipase_chap"/>
    <property type="match status" value="1"/>
</dbReference>
<proteinExistence type="inferred from homology"/>
<comment type="subcellular location">
    <subcellularLocation>
        <location evidence="1">Cell inner membrane</location>
        <topology evidence="1">Single-pass membrane protein</topology>
        <orientation evidence="1">Periplasmic side</orientation>
    </subcellularLocation>
</comment>
<evidence type="ECO:0000256" key="11">
    <source>
        <dbReference type="HAMAP-Rule" id="MF_00790"/>
    </source>
</evidence>
<keyword evidence="5 11" id="KW-0812">Transmembrane</keyword>
<evidence type="ECO:0000256" key="2">
    <source>
        <dbReference type="ARBA" id="ARBA00010358"/>
    </source>
</evidence>
<keyword evidence="6 11" id="KW-0442">Lipid degradation</keyword>
<comment type="function">
    <text evidence="11">May be involved in the folding of the extracellular lipase during its passage through the periplasm.</text>
</comment>
<evidence type="ECO:0000313" key="12">
    <source>
        <dbReference type="EMBL" id="MDR7308188.1"/>
    </source>
</evidence>
<evidence type="ECO:0000256" key="10">
    <source>
        <dbReference type="ARBA" id="ARBA00023186"/>
    </source>
</evidence>
<keyword evidence="8 11" id="KW-0443">Lipid metabolism</keyword>
<dbReference type="HAMAP" id="MF_00790">
    <property type="entry name" value="Lipase_chap"/>
    <property type="match status" value="1"/>
</dbReference>
<sequence length="325" mass="35222">MLQSTKSRVGAGLLGLLVVALALWWASRPADATQASAALSSVATSAGARSLQGTVPDGLSLPSALNALPGATATGGLDYGGLKRLFDYYLSTVGEQSVDTIAQQIRTELDKTLDATRAEAAKRLLGRYLNFKGELVTLEKQFAKQPPGAKALRLRFDAMQTLRTRFFNAEEEQAMFGLEDAADRDALARLDIANNPQLSAAQKREHLAVLDAAMPKALREDREAPRAVIRLDEMAQALRAQGGSEDDVFRLRAKALDPAAATRLAEVDREEQAWKSRIAAYLAERNRVLQSLANASETERQTALDALQEAQFSASERPRLAAYTP</sequence>
<evidence type="ECO:0000256" key="3">
    <source>
        <dbReference type="ARBA" id="ARBA00022475"/>
    </source>
</evidence>